<evidence type="ECO:0000313" key="1">
    <source>
        <dbReference type="EMBL" id="RUP75732.1"/>
    </source>
</evidence>
<organism evidence="1 2">
    <name type="scientific">Spiroplasma poulsonii</name>
    <dbReference type="NCBI Taxonomy" id="2138"/>
    <lineage>
        <taxon>Bacteria</taxon>
        <taxon>Bacillati</taxon>
        <taxon>Mycoplasmatota</taxon>
        <taxon>Mollicutes</taxon>
        <taxon>Entomoplasmatales</taxon>
        <taxon>Spiroplasmataceae</taxon>
        <taxon>Spiroplasma</taxon>
    </lineage>
</organism>
<comment type="caution">
    <text evidence="1">The sequence shown here is derived from an EMBL/GenBank/DDBJ whole genome shotgun (WGS) entry which is preliminary data.</text>
</comment>
<evidence type="ECO:0000313" key="2">
    <source>
        <dbReference type="Proteomes" id="UP000274545"/>
    </source>
</evidence>
<accession>A0A433EN58</accession>
<sequence length="60" mass="7021">MFVFRSGGFLLVMLIAINITNKNPPSSFFLFARALKRKKWTQKKKKKNPALSRYVDQMTL</sequence>
<dbReference type="AlphaFoldDB" id="A0A433EN58"/>
<name>A0A433EN58_9MOLU</name>
<proteinExistence type="predicted"/>
<reference evidence="1 2" key="1">
    <citation type="journal article" date="2019" name="Genome Biol. Evol.">
        <title>Toxin and genome evolution in a Drosophila defensive symbiosis.</title>
        <authorList>
            <person name="Ballinger M.J."/>
            <person name="Gawryluk R.M."/>
            <person name="Perlman S.J."/>
        </authorList>
    </citation>
    <scope>NUCLEOTIDE SEQUENCE [LARGE SCALE GENOMIC DNA]</scope>
    <source>
        <strain evidence="2">sNeo</strain>
    </source>
</reference>
<dbReference type="EMBL" id="RAHC01000014">
    <property type="protein sequence ID" value="RUP75732.1"/>
    <property type="molecule type" value="Genomic_DNA"/>
</dbReference>
<protein>
    <submittedName>
        <fullName evidence="1">Uncharacterized protein</fullName>
    </submittedName>
</protein>
<dbReference type="Proteomes" id="UP000274545">
    <property type="component" value="Unassembled WGS sequence"/>
</dbReference>
<gene>
    <name evidence="1" type="ORF">D6D54_07805</name>
</gene>